<dbReference type="AlphaFoldDB" id="A0ABD3A9I9"/>
<feature type="compositionally biased region" description="Low complexity" evidence="1">
    <location>
        <begin position="72"/>
        <end position="85"/>
    </location>
</feature>
<keyword evidence="3" id="KW-1185">Reference proteome</keyword>
<proteinExistence type="predicted"/>
<evidence type="ECO:0000313" key="2">
    <source>
        <dbReference type="EMBL" id="KAL3527843.1"/>
    </source>
</evidence>
<dbReference type="Proteomes" id="UP001630127">
    <property type="component" value="Unassembled WGS sequence"/>
</dbReference>
<reference evidence="2 3" key="1">
    <citation type="submission" date="2024-11" db="EMBL/GenBank/DDBJ databases">
        <title>A near-complete genome assembly of Cinchona calisaya.</title>
        <authorList>
            <person name="Lian D.C."/>
            <person name="Zhao X.W."/>
            <person name="Wei L."/>
        </authorList>
    </citation>
    <scope>NUCLEOTIDE SEQUENCE [LARGE SCALE GENOMIC DNA]</scope>
    <source>
        <tissue evidence="2">Nenye</tissue>
    </source>
</reference>
<accession>A0ABD3A9I9</accession>
<feature type="compositionally biased region" description="Polar residues" evidence="1">
    <location>
        <begin position="61"/>
        <end position="71"/>
    </location>
</feature>
<feature type="compositionally biased region" description="Basic and acidic residues" evidence="1">
    <location>
        <begin position="1"/>
        <end position="18"/>
    </location>
</feature>
<evidence type="ECO:0000256" key="1">
    <source>
        <dbReference type="SAM" id="MobiDB-lite"/>
    </source>
</evidence>
<name>A0ABD3A9I9_9GENT</name>
<evidence type="ECO:0000313" key="3">
    <source>
        <dbReference type="Proteomes" id="UP001630127"/>
    </source>
</evidence>
<organism evidence="2 3">
    <name type="scientific">Cinchona calisaya</name>
    <dbReference type="NCBI Taxonomy" id="153742"/>
    <lineage>
        <taxon>Eukaryota</taxon>
        <taxon>Viridiplantae</taxon>
        <taxon>Streptophyta</taxon>
        <taxon>Embryophyta</taxon>
        <taxon>Tracheophyta</taxon>
        <taxon>Spermatophyta</taxon>
        <taxon>Magnoliopsida</taxon>
        <taxon>eudicotyledons</taxon>
        <taxon>Gunneridae</taxon>
        <taxon>Pentapetalae</taxon>
        <taxon>asterids</taxon>
        <taxon>lamiids</taxon>
        <taxon>Gentianales</taxon>
        <taxon>Rubiaceae</taxon>
        <taxon>Cinchonoideae</taxon>
        <taxon>Cinchoneae</taxon>
        <taxon>Cinchona</taxon>
    </lineage>
</organism>
<dbReference type="PANTHER" id="PTHR35771">
    <property type="entry name" value="TRANSMEMBRANE PROTEIN-RELATED"/>
    <property type="match status" value="1"/>
</dbReference>
<sequence>MKGVARERLGKKEWRAGDWGKGWRAGDWGKGWRDRDWGGGRDRKREEGGTREGRSAGDENNIFTLDGFNNPTSNSACSSSSSSQSHGKDPSHGSKAEEIQSIRRETETSKSKGVVEEEIQEREESSSKDIALCRLLGQGDHPCHYIGLAKQAILKCFGLGYISESSRNRKHRKED</sequence>
<dbReference type="EMBL" id="JBJUIK010000005">
    <property type="protein sequence ID" value="KAL3527843.1"/>
    <property type="molecule type" value="Genomic_DNA"/>
</dbReference>
<protein>
    <submittedName>
        <fullName evidence="2">Uncharacterized protein</fullName>
    </submittedName>
</protein>
<feature type="compositionally biased region" description="Basic and acidic residues" evidence="1">
    <location>
        <begin position="86"/>
        <end position="115"/>
    </location>
</feature>
<comment type="caution">
    <text evidence="2">The sequence shown here is derived from an EMBL/GenBank/DDBJ whole genome shotgun (WGS) entry which is preliminary data.</text>
</comment>
<dbReference type="PANTHER" id="PTHR35771:SF3">
    <property type="entry name" value="TRANSMEMBRANE PROTEIN"/>
    <property type="match status" value="1"/>
</dbReference>
<feature type="region of interest" description="Disordered" evidence="1">
    <location>
        <begin position="1"/>
        <end position="127"/>
    </location>
</feature>
<feature type="compositionally biased region" description="Basic and acidic residues" evidence="1">
    <location>
        <begin position="30"/>
        <end position="57"/>
    </location>
</feature>
<gene>
    <name evidence="2" type="ORF">ACH5RR_012499</name>
</gene>